<evidence type="ECO:0000313" key="2">
    <source>
        <dbReference type="Proteomes" id="UP000224130"/>
    </source>
</evidence>
<dbReference type="EMBL" id="PDJJ01000001">
    <property type="protein sequence ID" value="PFG41417.1"/>
    <property type="molecule type" value="Genomic_DNA"/>
</dbReference>
<name>A0A2A9EQP9_9MICO</name>
<comment type="caution">
    <text evidence="1">The sequence shown here is derived from an EMBL/GenBank/DDBJ whole genome shotgun (WGS) entry which is preliminary data.</text>
</comment>
<organism evidence="1 2">
    <name type="scientific">Isoptericola jiangsuensis</name>
    <dbReference type="NCBI Taxonomy" id="548579"/>
    <lineage>
        <taxon>Bacteria</taxon>
        <taxon>Bacillati</taxon>
        <taxon>Actinomycetota</taxon>
        <taxon>Actinomycetes</taxon>
        <taxon>Micrococcales</taxon>
        <taxon>Promicromonosporaceae</taxon>
        <taxon>Isoptericola</taxon>
    </lineage>
</organism>
<gene>
    <name evidence="1" type="ORF">ATJ88_0052</name>
</gene>
<sequence length="35" mass="3878">MVDNSVGLGQAVVHTCGQICGCLWNTPPYRWTNTR</sequence>
<keyword evidence="2" id="KW-1185">Reference proteome</keyword>
<accession>A0A2A9EQP9</accession>
<evidence type="ECO:0000313" key="1">
    <source>
        <dbReference type="EMBL" id="PFG41417.1"/>
    </source>
</evidence>
<proteinExistence type="predicted"/>
<dbReference type="Proteomes" id="UP000224130">
    <property type="component" value="Unassembled WGS sequence"/>
</dbReference>
<reference evidence="1 2" key="1">
    <citation type="submission" date="2017-10" db="EMBL/GenBank/DDBJ databases">
        <title>Sequencing the genomes of 1000 actinobacteria strains.</title>
        <authorList>
            <person name="Klenk H.-P."/>
        </authorList>
    </citation>
    <scope>NUCLEOTIDE SEQUENCE [LARGE SCALE GENOMIC DNA]</scope>
    <source>
        <strain evidence="1 2">DSM 21863</strain>
    </source>
</reference>
<dbReference type="AlphaFoldDB" id="A0A2A9EQP9"/>
<protein>
    <submittedName>
        <fullName evidence="1">Uncharacterized protein</fullName>
    </submittedName>
</protein>